<evidence type="ECO:0000256" key="6">
    <source>
        <dbReference type="ARBA" id="ARBA00022827"/>
    </source>
</evidence>
<dbReference type="OrthoDB" id="538336at2759"/>
<dbReference type="GO" id="GO:0005504">
    <property type="term" value="F:fatty acid binding"/>
    <property type="evidence" value="ECO:0007669"/>
    <property type="project" value="TreeGrafter"/>
</dbReference>
<dbReference type="Gene3D" id="2.40.110.10">
    <property type="entry name" value="Butyryl-CoA Dehydrogenase, subunit A, domain 2"/>
    <property type="match status" value="1"/>
</dbReference>
<keyword evidence="8" id="KW-0560">Oxidoreductase</keyword>
<dbReference type="InterPro" id="IPR055060">
    <property type="entry name" value="ACOX_C_alpha1"/>
</dbReference>
<gene>
    <name evidence="13" type="ORF">FGIG_04636</name>
</gene>
<dbReference type="GO" id="GO:0055088">
    <property type="term" value="P:lipid homeostasis"/>
    <property type="evidence" value="ECO:0007669"/>
    <property type="project" value="TreeGrafter"/>
</dbReference>
<dbReference type="FunFam" id="2.40.110.10:FF:000005">
    <property type="entry name" value="Acyl-coenzyme A oxidase"/>
    <property type="match status" value="1"/>
</dbReference>
<dbReference type="InterPro" id="IPR046373">
    <property type="entry name" value="Acyl-CoA_Oxase/DH_mid-dom_sf"/>
</dbReference>
<evidence type="ECO:0000256" key="2">
    <source>
        <dbReference type="ARBA" id="ARBA00004275"/>
    </source>
</evidence>
<dbReference type="SUPFAM" id="SSF47203">
    <property type="entry name" value="Acyl-CoA dehydrogenase C-terminal domain-like"/>
    <property type="match status" value="1"/>
</dbReference>
<comment type="cofactor">
    <cofactor evidence="1">
        <name>FAD</name>
        <dbReference type="ChEBI" id="CHEBI:57692"/>
    </cofactor>
</comment>
<evidence type="ECO:0000256" key="3">
    <source>
        <dbReference type="ARBA" id="ARBA00006288"/>
    </source>
</evidence>
<name>A0A504ZDU0_FASGI</name>
<evidence type="ECO:0000256" key="1">
    <source>
        <dbReference type="ARBA" id="ARBA00001974"/>
    </source>
</evidence>
<dbReference type="Proteomes" id="UP000316759">
    <property type="component" value="Unassembled WGS sequence"/>
</dbReference>
<evidence type="ECO:0000256" key="4">
    <source>
        <dbReference type="ARBA" id="ARBA00012870"/>
    </source>
</evidence>
<dbReference type="EC" id="1.3.3.6" evidence="4"/>
<evidence type="ECO:0000313" key="13">
    <source>
        <dbReference type="EMBL" id="TPP67470.1"/>
    </source>
</evidence>
<dbReference type="GO" id="GO:0003997">
    <property type="term" value="F:acyl-CoA oxidase activity"/>
    <property type="evidence" value="ECO:0007669"/>
    <property type="project" value="UniProtKB-EC"/>
</dbReference>
<organism evidence="13 14">
    <name type="scientific">Fasciola gigantica</name>
    <name type="common">Giant liver fluke</name>
    <dbReference type="NCBI Taxonomy" id="46835"/>
    <lineage>
        <taxon>Eukaryota</taxon>
        <taxon>Metazoa</taxon>
        <taxon>Spiralia</taxon>
        <taxon>Lophotrochozoa</taxon>
        <taxon>Platyhelminthes</taxon>
        <taxon>Trematoda</taxon>
        <taxon>Digenea</taxon>
        <taxon>Plagiorchiida</taxon>
        <taxon>Echinostomata</taxon>
        <taxon>Echinostomatoidea</taxon>
        <taxon>Fasciolidae</taxon>
        <taxon>Fasciola</taxon>
    </lineage>
</organism>
<protein>
    <recommendedName>
        <fullName evidence="4">acyl-CoA oxidase</fullName>
        <ecNumber evidence="4">1.3.3.6</ecNumber>
    </recommendedName>
</protein>
<evidence type="ECO:0000256" key="10">
    <source>
        <dbReference type="ARBA" id="ARBA00023140"/>
    </source>
</evidence>
<evidence type="ECO:0000259" key="12">
    <source>
        <dbReference type="Pfam" id="PF22924"/>
    </source>
</evidence>
<keyword evidence="14" id="KW-1185">Reference proteome</keyword>
<comment type="caution">
    <text evidence="13">The sequence shown here is derived from an EMBL/GenBank/DDBJ whole genome shotgun (WGS) entry which is preliminary data.</text>
</comment>
<comment type="subcellular location">
    <subcellularLocation>
        <location evidence="2">Peroxisome</location>
    </subcellularLocation>
</comment>
<dbReference type="InterPro" id="IPR009100">
    <property type="entry name" value="AcylCoA_DH/oxidase_NM_dom_sf"/>
</dbReference>
<dbReference type="InterPro" id="IPR006091">
    <property type="entry name" value="Acyl-CoA_Oxase/DH_mid-dom"/>
</dbReference>
<proteinExistence type="inferred from homology"/>
<reference evidence="13 14" key="1">
    <citation type="submission" date="2019-04" db="EMBL/GenBank/DDBJ databases">
        <title>Annotation for the trematode Fasciola gigantica.</title>
        <authorList>
            <person name="Choi Y.-J."/>
        </authorList>
    </citation>
    <scope>NUCLEOTIDE SEQUENCE [LARGE SCALE GENOMIC DNA]</scope>
    <source>
        <strain evidence="13">Uganda_cow_1</strain>
    </source>
</reference>
<dbReference type="Pfam" id="PF22924">
    <property type="entry name" value="ACOX_C_alpha1"/>
    <property type="match status" value="1"/>
</dbReference>
<dbReference type="Gene3D" id="1.20.140.10">
    <property type="entry name" value="Butyryl-CoA Dehydrogenase, subunit A, domain 3"/>
    <property type="match status" value="1"/>
</dbReference>
<dbReference type="GO" id="GO:0071949">
    <property type="term" value="F:FAD binding"/>
    <property type="evidence" value="ECO:0007669"/>
    <property type="project" value="InterPro"/>
</dbReference>
<keyword evidence="6" id="KW-0274">FAD</keyword>
<dbReference type="SUPFAM" id="SSF56645">
    <property type="entry name" value="Acyl-CoA dehydrogenase NM domain-like"/>
    <property type="match status" value="1"/>
</dbReference>
<sequence>MTTKMTVQFNLFGGTLLKLGSATQHGAILDGVDTLEEVGCFGLTELGYGNNAVEMETTATYDACNQNFIINTPTVEACKYWITNGALHAHHCIVFAQLYIGAANHGIHAFIVPIRNRQLQVAPGVTIEEMGCKMGLNGVDNARLTFDCVRIPRINLLDRYSQVSPDGTFTTQLGDGLRGRFLKVADQLLSGRICIASMCLGAAKASLTIACTYSTSRLVVGPSGKSDTPILEFQIQHGALLPLLAKTFAINFGLDFVKDEWARLSPEEFDNRTTVSTMCCALKALASWHLNRTVNICRERTGGQGYLACNRFGTYLGLAHAALTAEGDNVVLMQKVQIFIFLVCSFGKTLLSCLSACF</sequence>
<evidence type="ECO:0000313" key="14">
    <source>
        <dbReference type="Proteomes" id="UP000316759"/>
    </source>
</evidence>
<keyword evidence="9" id="KW-0443">Lipid metabolism</keyword>
<dbReference type="PANTHER" id="PTHR10909">
    <property type="entry name" value="ELECTRON TRANSPORT OXIDOREDUCTASE"/>
    <property type="match status" value="1"/>
</dbReference>
<dbReference type="FunFam" id="1.20.140.10:FF:000010">
    <property type="entry name" value="Acyl-coenzyme A oxidase"/>
    <property type="match status" value="1"/>
</dbReference>
<feature type="domain" description="Acyl-CoA oxidase/dehydrogenase middle" evidence="11">
    <location>
        <begin position="40"/>
        <end position="148"/>
    </location>
</feature>
<keyword evidence="7" id="KW-0276">Fatty acid metabolism</keyword>
<evidence type="ECO:0000256" key="9">
    <source>
        <dbReference type="ARBA" id="ARBA00023098"/>
    </source>
</evidence>
<dbReference type="GO" id="GO:0033540">
    <property type="term" value="P:fatty acid beta-oxidation using acyl-CoA oxidase"/>
    <property type="evidence" value="ECO:0007669"/>
    <property type="project" value="TreeGrafter"/>
</dbReference>
<evidence type="ECO:0000256" key="7">
    <source>
        <dbReference type="ARBA" id="ARBA00022832"/>
    </source>
</evidence>
<dbReference type="InterPro" id="IPR036250">
    <property type="entry name" value="AcylCo_DH-like_C"/>
</dbReference>
<dbReference type="EMBL" id="SUNJ01000650">
    <property type="protein sequence ID" value="TPP67470.1"/>
    <property type="molecule type" value="Genomic_DNA"/>
</dbReference>
<dbReference type="PANTHER" id="PTHR10909:SF382">
    <property type="entry name" value="ACYL-COENZYME A OXIDASE"/>
    <property type="match status" value="1"/>
</dbReference>
<evidence type="ECO:0000256" key="8">
    <source>
        <dbReference type="ARBA" id="ARBA00023002"/>
    </source>
</evidence>
<evidence type="ECO:0000259" key="11">
    <source>
        <dbReference type="Pfam" id="PF02770"/>
    </source>
</evidence>
<dbReference type="InterPro" id="IPR012258">
    <property type="entry name" value="Acyl-CoA_oxidase"/>
</dbReference>
<keyword evidence="5" id="KW-0285">Flavoprotein</keyword>
<keyword evidence="10" id="KW-0576">Peroxisome</keyword>
<evidence type="ECO:0000256" key="5">
    <source>
        <dbReference type="ARBA" id="ARBA00022630"/>
    </source>
</evidence>
<dbReference type="Pfam" id="PF02770">
    <property type="entry name" value="Acyl-CoA_dh_M"/>
    <property type="match status" value="1"/>
</dbReference>
<dbReference type="GO" id="GO:0005777">
    <property type="term" value="C:peroxisome"/>
    <property type="evidence" value="ECO:0007669"/>
    <property type="project" value="UniProtKB-SubCell"/>
</dbReference>
<feature type="domain" description="Acyl-CoA oxidase C-alpha1" evidence="12">
    <location>
        <begin position="188"/>
        <end position="337"/>
    </location>
</feature>
<comment type="similarity">
    <text evidence="3">Belongs to the acyl-CoA oxidase family.</text>
</comment>
<accession>A0A504ZDU0</accession>
<dbReference type="STRING" id="46835.A0A504ZDU0"/>
<dbReference type="AlphaFoldDB" id="A0A504ZDU0"/>